<evidence type="ECO:0000256" key="1">
    <source>
        <dbReference type="SAM" id="Phobius"/>
    </source>
</evidence>
<feature type="transmembrane region" description="Helical" evidence="1">
    <location>
        <begin position="20"/>
        <end position="49"/>
    </location>
</feature>
<comment type="caution">
    <text evidence="2">The sequence shown here is derived from an EMBL/GenBank/DDBJ whole genome shotgun (WGS) entry which is preliminary data.</text>
</comment>
<proteinExistence type="predicted"/>
<evidence type="ECO:0000313" key="3">
    <source>
        <dbReference type="Proteomes" id="UP001259982"/>
    </source>
</evidence>
<organism evidence="2 3">
    <name type="scientific">Spectribacter acetivorans</name>
    <dbReference type="NCBI Taxonomy" id="3075603"/>
    <lineage>
        <taxon>Bacteria</taxon>
        <taxon>Pseudomonadati</taxon>
        <taxon>Pseudomonadota</taxon>
        <taxon>Gammaproteobacteria</taxon>
        <taxon>Salinisphaerales</taxon>
        <taxon>Salinisphaeraceae</taxon>
        <taxon>Spectribacter</taxon>
    </lineage>
</organism>
<sequence length="89" mass="10203">MNVKSVADYTWKDVLRIGLGLIMFVLGILGLVLPILQGVLFLLISLVLLAPYSRTVRRGLAWMRLKFPGVHRQARAWRQRMAARFNALR</sequence>
<dbReference type="Proteomes" id="UP001259982">
    <property type="component" value="Unassembled WGS sequence"/>
</dbReference>
<dbReference type="RefSeq" id="WP_311659036.1">
    <property type="nucleotide sequence ID" value="NZ_JAVRHY010000008.1"/>
</dbReference>
<dbReference type="EMBL" id="JAVRHY010000008">
    <property type="protein sequence ID" value="MDT0618824.1"/>
    <property type="molecule type" value="Genomic_DNA"/>
</dbReference>
<reference evidence="2 3" key="1">
    <citation type="submission" date="2023-09" db="EMBL/GenBank/DDBJ databases">
        <authorList>
            <person name="Rey-Velasco X."/>
        </authorList>
    </citation>
    <scope>NUCLEOTIDE SEQUENCE [LARGE SCALE GENOMIC DNA]</scope>
    <source>
        <strain evidence="2 3">P385</strain>
    </source>
</reference>
<keyword evidence="1" id="KW-0812">Transmembrane</keyword>
<gene>
    <name evidence="2" type="ORF">RM531_10095</name>
</gene>
<keyword evidence="3" id="KW-1185">Reference proteome</keyword>
<protein>
    <recommendedName>
        <fullName evidence="4">Transmembrane protein PGPGW</fullName>
    </recommendedName>
</protein>
<evidence type="ECO:0000313" key="2">
    <source>
        <dbReference type="EMBL" id="MDT0618824.1"/>
    </source>
</evidence>
<keyword evidence="1" id="KW-1133">Transmembrane helix</keyword>
<name>A0ABU3B9B7_9GAMM</name>
<accession>A0ABU3B9B7</accession>
<evidence type="ECO:0008006" key="4">
    <source>
        <dbReference type="Google" id="ProtNLM"/>
    </source>
</evidence>
<keyword evidence="1" id="KW-0472">Membrane</keyword>